<dbReference type="NCBIfam" id="TIGR01230">
    <property type="entry name" value="agmatinase"/>
    <property type="match status" value="1"/>
</dbReference>
<name>A0AAN5A108_9RHOB</name>
<keyword evidence="4" id="KW-0464">Manganese</keyword>
<evidence type="ECO:0000313" key="8">
    <source>
        <dbReference type="Proteomes" id="UP000199541"/>
    </source>
</evidence>
<comment type="similarity">
    <text evidence="1">Belongs to the arginase family. Agmatinase subfamily.</text>
</comment>
<feature type="binding site" evidence="4">
    <location>
        <position position="163"/>
    </location>
    <ligand>
        <name>Mn(2+)</name>
        <dbReference type="ChEBI" id="CHEBI:29035"/>
        <label>1</label>
    </ligand>
</feature>
<dbReference type="NCBIfam" id="NF002564">
    <property type="entry name" value="PRK02190.1"/>
    <property type="match status" value="1"/>
</dbReference>
<dbReference type="InterPro" id="IPR023696">
    <property type="entry name" value="Ureohydrolase_dom_sf"/>
</dbReference>
<dbReference type="CDD" id="cd11592">
    <property type="entry name" value="Agmatinase_PAH"/>
    <property type="match status" value="1"/>
</dbReference>
<evidence type="ECO:0000256" key="3">
    <source>
        <dbReference type="ARBA" id="ARBA00022801"/>
    </source>
</evidence>
<keyword evidence="3 5" id="KW-0378">Hydrolase</keyword>
<evidence type="ECO:0000256" key="4">
    <source>
        <dbReference type="PIRSR" id="PIRSR036979-1"/>
    </source>
</evidence>
<comment type="caution">
    <text evidence="6">The sequence shown here is derived from an EMBL/GenBank/DDBJ whole genome shotgun (WGS) entry which is preliminary data.</text>
</comment>
<keyword evidence="8" id="KW-1185">Reference proteome</keyword>
<organism evidence="6 9">
    <name type="scientific">Allgaiera indica</name>
    <dbReference type="NCBI Taxonomy" id="765699"/>
    <lineage>
        <taxon>Bacteria</taxon>
        <taxon>Pseudomonadati</taxon>
        <taxon>Pseudomonadota</taxon>
        <taxon>Alphaproteobacteria</taxon>
        <taxon>Rhodobacterales</taxon>
        <taxon>Paracoccaceae</taxon>
        <taxon>Allgaiera</taxon>
    </lineage>
</organism>
<dbReference type="Pfam" id="PF00491">
    <property type="entry name" value="Arginase"/>
    <property type="match status" value="1"/>
</dbReference>
<evidence type="ECO:0000256" key="5">
    <source>
        <dbReference type="RuleBase" id="RU003684"/>
    </source>
</evidence>
<evidence type="ECO:0000313" key="9">
    <source>
        <dbReference type="Proteomes" id="UP000634647"/>
    </source>
</evidence>
<dbReference type="Proteomes" id="UP000199541">
    <property type="component" value="Unassembled WGS sequence"/>
</dbReference>
<evidence type="ECO:0000313" key="6">
    <source>
        <dbReference type="EMBL" id="GHE05328.1"/>
    </source>
</evidence>
<feature type="binding site" evidence="4">
    <location>
        <position position="246"/>
    </location>
    <ligand>
        <name>Mn(2+)</name>
        <dbReference type="ChEBI" id="CHEBI:29035"/>
        <label>1</label>
    </ligand>
</feature>
<dbReference type="GO" id="GO:0008783">
    <property type="term" value="F:agmatinase activity"/>
    <property type="evidence" value="ECO:0007669"/>
    <property type="project" value="TreeGrafter"/>
</dbReference>
<keyword evidence="2 4" id="KW-0479">Metal-binding</keyword>
<protein>
    <submittedName>
        <fullName evidence="6">Agmatinase</fullName>
    </submittedName>
</protein>
<reference evidence="7 8" key="2">
    <citation type="submission" date="2016-10" db="EMBL/GenBank/DDBJ databases">
        <authorList>
            <person name="Varghese N."/>
            <person name="Submissions S."/>
        </authorList>
    </citation>
    <scope>NUCLEOTIDE SEQUENCE [LARGE SCALE GENOMIC DNA]</scope>
    <source>
        <strain evidence="7 8">DSM 24802</strain>
    </source>
</reference>
<dbReference type="GO" id="GO:0033389">
    <property type="term" value="P:putrescine biosynthetic process from arginine, via agmatine"/>
    <property type="evidence" value="ECO:0007669"/>
    <property type="project" value="TreeGrafter"/>
</dbReference>
<reference evidence="6" key="3">
    <citation type="submission" date="2023-06" db="EMBL/GenBank/DDBJ databases">
        <authorList>
            <person name="Sun Q."/>
            <person name="Zhou Y."/>
        </authorList>
    </citation>
    <scope>NUCLEOTIDE SEQUENCE</scope>
    <source>
        <strain evidence="6">CGMCC 1.10859</strain>
    </source>
</reference>
<evidence type="ECO:0000313" key="7">
    <source>
        <dbReference type="EMBL" id="SDX63408.1"/>
    </source>
</evidence>
<feature type="binding site" evidence="4">
    <location>
        <position position="165"/>
    </location>
    <ligand>
        <name>Mn(2+)</name>
        <dbReference type="ChEBI" id="CHEBI:29035"/>
        <label>1</label>
    </ligand>
</feature>
<feature type="binding site" evidence="4">
    <location>
        <position position="244"/>
    </location>
    <ligand>
        <name>Mn(2+)</name>
        <dbReference type="ChEBI" id="CHEBI:29035"/>
        <label>1</label>
    </ligand>
</feature>
<evidence type="ECO:0000256" key="2">
    <source>
        <dbReference type="ARBA" id="ARBA00022723"/>
    </source>
</evidence>
<dbReference type="RefSeq" id="WP_035838381.1">
    <property type="nucleotide sequence ID" value="NZ_BNAB01000023.1"/>
</dbReference>
<comment type="cofactor">
    <cofactor evidence="4">
        <name>Mn(2+)</name>
        <dbReference type="ChEBI" id="CHEBI:29035"/>
    </cofactor>
    <text evidence="4">Binds 2 manganese ions per subunit.</text>
</comment>
<reference evidence="6" key="1">
    <citation type="journal article" date="2014" name="Int. J. Syst. Evol. Microbiol.">
        <title>Complete genome sequence of Corynebacterium casei LMG S-19264T (=DSM 44701T), isolated from a smear-ripened cheese.</title>
        <authorList>
            <consortium name="US DOE Joint Genome Institute (JGI-PGF)"/>
            <person name="Walter F."/>
            <person name="Albersmeier A."/>
            <person name="Kalinowski J."/>
            <person name="Ruckert C."/>
        </authorList>
    </citation>
    <scope>NUCLEOTIDE SEQUENCE</scope>
    <source>
        <strain evidence="6">CGMCC 1.10859</strain>
    </source>
</reference>
<dbReference type="InterPro" id="IPR005925">
    <property type="entry name" value="Agmatinase-rel"/>
</dbReference>
<dbReference type="EMBL" id="FNOB01000022">
    <property type="protein sequence ID" value="SDX63408.1"/>
    <property type="molecule type" value="Genomic_DNA"/>
</dbReference>
<dbReference type="InterPro" id="IPR006035">
    <property type="entry name" value="Ureohydrolase"/>
</dbReference>
<dbReference type="EMBL" id="BNAB01000023">
    <property type="protein sequence ID" value="GHE05328.1"/>
    <property type="molecule type" value="Genomic_DNA"/>
</dbReference>
<dbReference type="InterPro" id="IPR020855">
    <property type="entry name" value="Ureohydrolase_Mn_BS"/>
</dbReference>
<accession>A0AAN5A108</accession>
<gene>
    <name evidence="6" type="primary">speB</name>
    <name evidence="6" type="ORF">GCM10008024_35680</name>
    <name evidence="7" type="ORF">SAMN05444006_12227</name>
</gene>
<feature type="binding site" evidence="4">
    <location>
        <position position="138"/>
    </location>
    <ligand>
        <name>Mn(2+)</name>
        <dbReference type="ChEBI" id="CHEBI:29035"/>
        <label>1</label>
    </ligand>
</feature>
<dbReference type="Proteomes" id="UP000634647">
    <property type="component" value="Unassembled WGS sequence"/>
</dbReference>
<evidence type="ECO:0000256" key="1">
    <source>
        <dbReference type="ARBA" id="ARBA00009227"/>
    </source>
</evidence>
<dbReference type="Gene3D" id="3.40.800.10">
    <property type="entry name" value="Ureohydrolase domain"/>
    <property type="match status" value="1"/>
</dbReference>
<dbReference type="PROSITE" id="PS01053">
    <property type="entry name" value="ARGINASE_1"/>
    <property type="match status" value="1"/>
</dbReference>
<sequence length="320" mass="34420">MALEDAKTQVDTAFTRQDPRGLAFENAFGGAPSFLRRRYTKDLAGVDLAITGVPFDQAVTHRPGTRFGPRAIREASTLQPFDPPYGWGYSPLDELSIVDYGDLAFDYAKVADFPDTLTGHIRGILAAGPGCVTLGGDHYISFPILKAYAEKYGPISLIQFDAHSDTWPDDDMTRIDHGTMFYKAVKTGLVDPSRSVQIGIRTHNDDFLGVNVIDAPEVHETGPKAVADKVRAIVGDAPCYLTFDIDALDPAFAPGTGTPVWGGLNSAQAAAILRGLAGIDLKGGDVVEVSPPYDTTGATAIMGTHVAMELICLYGWTRRK</sequence>
<dbReference type="GO" id="GO:0046872">
    <property type="term" value="F:metal ion binding"/>
    <property type="evidence" value="ECO:0007669"/>
    <property type="project" value="UniProtKB-KW"/>
</dbReference>
<proteinExistence type="inferred from homology"/>
<dbReference type="PROSITE" id="PS51409">
    <property type="entry name" value="ARGINASE_2"/>
    <property type="match status" value="1"/>
</dbReference>
<dbReference type="PANTHER" id="PTHR11358:SF26">
    <property type="entry name" value="GUANIDINO ACID HYDROLASE, MITOCHONDRIAL"/>
    <property type="match status" value="1"/>
</dbReference>
<dbReference type="AlphaFoldDB" id="A0AAN5A108"/>
<dbReference type="PANTHER" id="PTHR11358">
    <property type="entry name" value="ARGINASE/AGMATINASE"/>
    <property type="match status" value="1"/>
</dbReference>
<dbReference type="PIRSF" id="PIRSF036979">
    <property type="entry name" value="Arginase"/>
    <property type="match status" value="1"/>
</dbReference>
<feature type="binding site" evidence="4">
    <location>
        <position position="161"/>
    </location>
    <ligand>
        <name>Mn(2+)</name>
        <dbReference type="ChEBI" id="CHEBI:29035"/>
        <label>1</label>
    </ligand>
</feature>
<dbReference type="SUPFAM" id="SSF52768">
    <property type="entry name" value="Arginase/deacetylase"/>
    <property type="match status" value="1"/>
</dbReference>